<dbReference type="Proteomes" id="UP000244168">
    <property type="component" value="Unassembled WGS sequence"/>
</dbReference>
<evidence type="ECO:0000313" key="3">
    <source>
        <dbReference type="EMBL" id="PTR01349.1"/>
    </source>
</evidence>
<sequence>MHKSNLTTFKAVCFVLPALALYSFSNKHKQIQPTTVKLTDTTLTERFKPLYSFMMRTVRYPLTARENNVMGRVVAIVTVDDSSHISEAKILRGIGSGCDEEVVKEIRLFKNDLPTVKPGVYKLPVLFLFDGEKTPPLPAEFKNDKNYLDEMVFIAHGTK</sequence>
<dbReference type="SUPFAM" id="SSF74653">
    <property type="entry name" value="TolA/TonB C-terminal domain"/>
    <property type="match status" value="1"/>
</dbReference>
<dbReference type="OrthoDB" id="649093at2"/>
<name>A0A2T5JG06_9SPHI</name>
<dbReference type="PROSITE" id="PS52015">
    <property type="entry name" value="TONB_CTD"/>
    <property type="match status" value="1"/>
</dbReference>
<dbReference type="EMBL" id="QAOQ01000001">
    <property type="protein sequence ID" value="PTR01349.1"/>
    <property type="molecule type" value="Genomic_DNA"/>
</dbReference>
<accession>A0A2T5JG06</accession>
<feature type="chain" id="PRO_5015408855" evidence="1">
    <location>
        <begin position="21"/>
        <end position="159"/>
    </location>
</feature>
<comment type="caution">
    <text evidence="3">The sequence shown here is derived from an EMBL/GenBank/DDBJ whole genome shotgun (WGS) entry which is preliminary data.</text>
</comment>
<keyword evidence="4" id="KW-1185">Reference proteome</keyword>
<keyword evidence="1" id="KW-0732">Signal</keyword>
<evidence type="ECO:0000259" key="2">
    <source>
        <dbReference type="PROSITE" id="PS52015"/>
    </source>
</evidence>
<gene>
    <name evidence="3" type="ORF">C8P68_101583</name>
</gene>
<dbReference type="GO" id="GO:0055085">
    <property type="term" value="P:transmembrane transport"/>
    <property type="evidence" value="ECO:0007669"/>
    <property type="project" value="InterPro"/>
</dbReference>
<protein>
    <submittedName>
        <fullName evidence="3">TonB-like protein</fullName>
    </submittedName>
</protein>
<dbReference type="InterPro" id="IPR037682">
    <property type="entry name" value="TonB_C"/>
</dbReference>
<feature type="signal peptide" evidence="1">
    <location>
        <begin position="1"/>
        <end position="20"/>
    </location>
</feature>
<dbReference type="Gene3D" id="3.30.1150.10">
    <property type="match status" value="1"/>
</dbReference>
<dbReference type="RefSeq" id="WP_107826745.1">
    <property type="nucleotide sequence ID" value="NZ_CP160205.1"/>
</dbReference>
<reference evidence="3 4" key="1">
    <citation type="submission" date="2018-04" db="EMBL/GenBank/DDBJ databases">
        <title>Genomic Encyclopedia of Archaeal and Bacterial Type Strains, Phase II (KMG-II): from individual species to whole genera.</title>
        <authorList>
            <person name="Goeker M."/>
        </authorList>
    </citation>
    <scope>NUCLEOTIDE SEQUENCE [LARGE SCALE GENOMIC DNA]</scope>
    <source>
        <strain evidence="3 4">DSM 26809</strain>
    </source>
</reference>
<dbReference type="AlphaFoldDB" id="A0A2T5JG06"/>
<organism evidence="3 4">
    <name type="scientific">Mucilaginibacter yixingensis</name>
    <dbReference type="NCBI Taxonomy" id="1295612"/>
    <lineage>
        <taxon>Bacteria</taxon>
        <taxon>Pseudomonadati</taxon>
        <taxon>Bacteroidota</taxon>
        <taxon>Sphingobacteriia</taxon>
        <taxon>Sphingobacteriales</taxon>
        <taxon>Sphingobacteriaceae</taxon>
        <taxon>Mucilaginibacter</taxon>
    </lineage>
</organism>
<feature type="domain" description="TonB C-terminal" evidence="2">
    <location>
        <begin position="45"/>
        <end position="136"/>
    </location>
</feature>
<evidence type="ECO:0000313" key="4">
    <source>
        <dbReference type="Proteomes" id="UP000244168"/>
    </source>
</evidence>
<evidence type="ECO:0000256" key="1">
    <source>
        <dbReference type="SAM" id="SignalP"/>
    </source>
</evidence>
<proteinExistence type="predicted"/>